<protein>
    <submittedName>
        <fullName evidence="6 7">C-type lectin domain family 2 member D11 isoform X1</fullName>
    </submittedName>
</protein>
<dbReference type="InterPro" id="IPR016187">
    <property type="entry name" value="CTDL_fold"/>
</dbReference>
<dbReference type="SMART" id="SM00034">
    <property type="entry name" value="CLECT"/>
    <property type="match status" value="1"/>
</dbReference>
<evidence type="ECO:0000256" key="2">
    <source>
        <dbReference type="ARBA" id="ARBA00022734"/>
    </source>
</evidence>
<dbReference type="InterPro" id="IPR001304">
    <property type="entry name" value="C-type_lectin-like"/>
</dbReference>
<dbReference type="PANTHER" id="PTHR45710:SF35">
    <property type="entry name" value="C-TYPE LECTIN DOMAIN FAMILY 2 MEMBER D"/>
    <property type="match status" value="1"/>
</dbReference>
<dbReference type="PROSITE" id="PS50041">
    <property type="entry name" value="C_TYPE_LECTIN_2"/>
    <property type="match status" value="1"/>
</dbReference>
<dbReference type="Proteomes" id="UP000248480">
    <property type="component" value="Unplaced"/>
</dbReference>
<keyword evidence="3" id="KW-0472">Membrane</keyword>
<comment type="subcellular location">
    <subcellularLocation>
        <location evidence="1">Cell membrane</location>
        <topology evidence="1">Single-pass type II membrane protein</topology>
    </subcellularLocation>
</comment>
<keyword evidence="5" id="KW-1185">Reference proteome</keyword>
<evidence type="ECO:0000259" key="4">
    <source>
        <dbReference type="PROSITE" id="PS50041"/>
    </source>
</evidence>
<proteinExistence type="predicted"/>
<dbReference type="RefSeq" id="XP_023597319.1">
    <property type="nucleotide sequence ID" value="XM_023741551.1"/>
</dbReference>
<evidence type="ECO:0000313" key="7">
    <source>
        <dbReference type="RefSeq" id="XP_023597319.1"/>
    </source>
</evidence>
<dbReference type="CDD" id="cd03593">
    <property type="entry name" value="CLECT_NK_receptors_like"/>
    <property type="match status" value="1"/>
</dbReference>
<dbReference type="PANTHER" id="PTHR45710">
    <property type="entry name" value="C-TYPE LECTIN DOMAIN-CONTAINING PROTEIN 180"/>
    <property type="match status" value="1"/>
</dbReference>
<name>A0A2Y9RYX7_TRIMA</name>
<reference evidence="6 7" key="1">
    <citation type="submission" date="2025-04" db="UniProtKB">
        <authorList>
            <consortium name="RefSeq"/>
        </authorList>
    </citation>
    <scope>IDENTIFICATION</scope>
</reference>
<accession>A0A2Y9RYX7</accession>
<dbReference type="InterPro" id="IPR033992">
    <property type="entry name" value="NKR-like_CTLD"/>
</dbReference>
<keyword evidence="2" id="KW-0430">Lectin</keyword>
<evidence type="ECO:0000313" key="5">
    <source>
        <dbReference type="Proteomes" id="UP000248480"/>
    </source>
</evidence>
<evidence type="ECO:0000256" key="3">
    <source>
        <dbReference type="SAM" id="Phobius"/>
    </source>
</evidence>
<dbReference type="InterPro" id="IPR016186">
    <property type="entry name" value="C-type_lectin-like/link_sf"/>
</dbReference>
<dbReference type="InterPro" id="IPR050828">
    <property type="entry name" value="C-type_lectin/matrix_domain"/>
</dbReference>
<keyword evidence="3" id="KW-0812">Transmembrane</keyword>
<evidence type="ECO:0000313" key="6">
    <source>
        <dbReference type="RefSeq" id="XP_023597318.1"/>
    </source>
</evidence>
<dbReference type="SUPFAM" id="SSF56436">
    <property type="entry name" value="C-type lectin-like"/>
    <property type="match status" value="1"/>
</dbReference>
<dbReference type="Pfam" id="PF00059">
    <property type="entry name" value="Lectin_C"/>
    <property type="match status" value="1"/>
</dbReference>
<dbReference type="GeneID" id="101351011"/>
<dbReference type="GO" id="GO:0009897">
    <property type="term" value="C:external side of plasma membrane"/>
    <property type="evidence" value="ECO:0007669"/>
    <property type="project" value="TreeGrafter"/>
</dbReference>
<dbReference type="RefSeq" id="XP_023597318.1">
    <property type="nucleotide sequence ID" value="XM_023741550.1"/>
</dbReference>
<evidence type="ECO:0000256" key="1">
    <source>
        <dbReference type="ARBA" id="ARBA00004401"/>
    </source>
</evidence>
<dbReference type="AlphaFoldDB" id="A0A2Y9RYX7"/>
<dbReference type="STRING" id="127582.A0A2Y9RYX7"/>
<gene>
    <name evidence="6 7" type="primary">LOC101351011</name>
</gene>
<feature type="domain" description="C-type lectin" evidence="4">
    <location>
        <begin position="109"/>
        <end position="210"/>
    </location>
</feature>
<sequence>MGNVTKRPCIRRQNAGERIRVDGKLRDSNNAVIYILAKGTPAKAGIFGRRKCLTITFSVTLAKILCCLLVIMFLTSTVVALSVIIVERKQEPVLDVSVCAACPESWIGFRGKCYYFSEETRNWTFSQTFCASMEASLAQFEILEELNFLKRYKGPSDHWIGLSRESPRHSWKWTDGTEHNNSFIIRGVGERAYLNDNGISSARIYTERKWICNKQNSYPQKCQIASRCK</sequence>
<feature type="transmembrane region" description="Helical" evidence="3">
    <location>
        <begin position="53"/>
        <end position="86"/>
    </location>
</feature>
<dbReference type="KEGG" id="tmu:101351011"/>
<keyword evidence="3" id="KW-1133">Transmembrane helix</keyword>
<organism evidence="5 7">
    <name type="scientific">Trichechus manatus latirostris</name>
    <name type="common">Florida manatee</name>
    <dbReference type="NCBI Taxonomy" id="127582"/>
    <lineage>
        <taxon>Eukaryota</taxon>
        <taxon>Metazoa</taxon>
        <taxon>Chordata</taxon>
        <taxon>Craniata</taxon>
        <taxon>Vertebrata</taxon>
        <taxon>Euteleostomi</taxon>
        <taxon>Mammalia</taxon>
        <taxon>Eutheria</taxon>
        <taxon>Afrotheria</taxon>
        <taxon>Sirenia</taxon>
        <taxon>Trichechidae</taxon>
        <taxon>Trichechus</taxon>
    </lineage>
</organism>
<dbReference type="GO" id="GO:0030246">
    <property type="term" value="F:carbohydrate binding"/>
    <property type="evidence" value="ECO:0007669"/>
    <property type="project" value="UniProtKB-KW"/>
</dbReference>
<dbReference type="Gene3D" id="3.10.100.10">
    <property type="entry name" value="Mannose-Binding Protein A, subunit A"/>
    <property type="match status" value="1"/>
</dbReference>